<evidence type="ECO:0000313" key="8">
    <source>
        <dbReference type="Proteomes" id="UP000681526"/>
    </source>
</evidence>
<dbReference type="InterPro" id="IPR037187">
    <property type="entry name" value="DnaK_N"/>
</dbReference>
<feature type="compositionally biased region" description="Basic and acidic residues" evidence="5">
    <location>
        <begin position="19"/>
        <end position="40"/>
    </location>
</feature>
<proteinExistence type="predicted"/>
<evidence type="ECO:0000313" key="7">
    <source>
        <dbReference type="EMBL" id="CAG5078975.1"/>
    </source>
</evidence>
<dbReference type="PROSITE" id="PS51128">
    <property type="entry name" value="ZF_DKSA_2"/>
    <property type="match status" value="1"/>
</dbReference>
<dbReference type="Gene3D" id="1.20.120.910">
    <property type="entry name" value="DksA, coiled-coil domain"/>
    <property type="match status" value="1"/>
</dbReference>
<comment type="caution">
    <text evidence="7">The sequence shown here is derived from an EMBL/GenBank/DDBJ whole genome shotgun (WGS) entry which is preliminary data.</text>
</comment>
<dbReference type="PANTHER" id="PTHR33823">
    <property type="entry name" value="RNA POLYMERASE-BINDING TRANSCRIPTION FACTOR DKSA-RELATED"/>
    <property type="match status" value="1"/>
</dbReference>
<dbReference type="SUPFAM" id="SSF57716">
    <property type="entry name" value="Glucocorticoid receptor-like (DNA-binding domain)"/>
    <property type="match status" value="1"/>
</dbReference>
<keyword evidence="3" id="KW-0862">Zinc</keyword>
<dbReference type="SUPFAM" id="SSF109635">
    <property type="entry name" value="DnaK suppressor protein DksA, alpha-hairpin domain"/>
    <property type="match status" value="1"/>
</dbReference>
<dbReference type="NCBIfam" id="TIGR02890">
    <property type="entry name" value="bacill_yteA"/>
    <property type="match status" value="1"/>
</dbReference>
<gene>
    <name evidence="7" type="primary">txxe41-yteA</name>
    <name evidence="7" type="ORF">TXXE_02670</name>
</gene>
<dbReference type="Proteomes" id="UP000681526">
    <property type="component" value="Unassembled WGS sequence"/>
</dbReference>
<keyword evidence="8" id="KW-1185">Reference proteome</keyword>
<feature type="domain" description="Zinc finger DksA/TraR C4-type" evidence="6">
    <location>
        <begin position="90"/>
        <end position="117"/>
    </location>
</feature>
<accession>A0ABM8V0F3</accession>
<dbReference type="InterPro" id="IPR000962">
    <property type="entry name" value="Znf_DskA_TraR"/>
</dbReference>
<feature type="region of interest" description="Disordered" evidence="5">
    <location>
        <begin position="19"/>
        <end position="49"/>
    </location>
</feature>
<dbReference type="Pfam" id="PF01258">
    <property type="entry name" value="zf-dskA_traR"/>
    <property type="match status" value="1"/>
</dbReference>
<evidence type="ECO:0000256" key="1">
    <source>
        <dbReference type="ARBA" id="ARBA00022723"/>
    </source>
</evidence>
<feature type="zinc finger region" description="dksA C4-type" evidence="4">
    <location>
        <begin position="95"/>
        <end position="119"/>
    </location>
</feature>
<reference evidence="7 8" key="1">
    <citation type="submission" date="2021-04" db="EMBL/GenBank/DDBJ databases">
        <authorList>
            <person name="Rakotoarivonina H."/>
        </authorList>
    </citation>
    <scope>NUCLEOTIDE SEQUENCE [LARGE SCALE GENOMIC DNA]</scope>
    <source>
        <strain evidence="7 8">XE</strain>
    </source>
</reference>
<evidence type="ECO:0000256" key="3">
    <source>
        <dbReference type="ARBA" id="ARBA00022833"/>
    </source>
</evidence>
<evidence type="ECO:0000256" key="2">
    <source>
        <dbReference type="ARBA" id="ARBA00022771"/>
    </source>
</evidence>
<dbReference type="InterPro" id="IPR014240">
    <property type="entry name" value="YteA"/>
</dbReference>
<organism evidence="7 8">
    <name type="scientific">Thermobacillus xylanilyticus</name>
    <dbReference type="NCBI Taxonomy" id="76633"/>
    <lineage>
        <taxon>Bacteria</taxon>
        <taxon>Bacillati</taxon>
        <taxon>Bacillota</taxon>
        <taxon>Bacilli</taxon>
        <taxon>Bacillales</taxon>
        <taxon>Paenibacillaceae</taxon>
        <taxon>Thermobacillus</taxon>
    </lineage>
</organism>
<evidence type="ECO:0000256" key="4">
    <source>
        <dbReference type="PROSITE-ProRule" id="PRU00510"/>
    </source>
</evidence>
<name>A0ABM8V0F3_THEXY</name>
<dbReference type="EMBL" id="CAJRAY010000016">
    <property type="protein sequence ID" value="CAG5078975.1"/>
    <property type="molecule type" value="Genomic_DNA"/>
</dbReference>
<keyword evidence="2" id="KW-0863">Zinc-finger</keyword>
<dbReference type="PANTHER" id="PTHR33823:SF4">
    <property type="entry name" value="GENERAL STRESS PROTEIN 16O"/>
    <property type="match status" value="1"/>
</dbReference>
<dbReference type="RefSeq" id="WP_213483357.1">
    <property type="nucleotide sequence ID" value="NZ_CAJRAY010000016.1"/>
</dbReference>
<evidence type="ECO:0000256" key="5">
    <source>
        <dbReference type="SAM" id="MobiDB-lite"/>
    </source>
</evidence>
<sequence length="247" mass="27917">MKALDGSRLTALRQKLEAEAGELEERLRESGSRGLEEEARGNTGELSMIDNHPADIASETFERGKDLALLENDELRLQRIRAALRAMDDGTYGVCRTCGEPIPPERLEAVPETLYCVRHTPQRIESERRPVEEERMERPFGRTSLDGENSWTGFDGEDAWQIVESYGTSDSPALAEDPEADYEKFTIEAEEREGFVEPIECFLATDITGRHVTVVRGRSYEEYLERGEGEPLLEPEPVVDIRLDEKG</sequence>
<protein>
    <submittedName>
        <fullName evidence="7">Transcriptional regulator, TraR/DksA family protein yteA</fullName>
    </submittedName>
</protein>
<evidence type="ECO:0000259" key="6">
    <source>
        <dbReference type="Pfam" id="PF01258"/>
    </source>
</evidence>
<keyword evidence="1" id="KW-0479">Metal-binding</keyword>
<feature type="compositionally biased region" description="Basic and acidic residues" evidence="5">
    <location>
        <begin position="128"/>
        <end position="140"/>
    </location>
</feature>
<feature type="region of interest" description="Disordered" evidence="5">
    <location>
        <begin position="128"/>
        <end position="151"/>
    </location>
</feature>